<protein>
    <submittedName>
        <fullName evidence="2">Uncharacterized protein</fullName>
    </submittedName>
</protein>
<gene>
    <name evidence="2" type="ORF">P5G52_01090</name>
</gene>
<keyword evidence="1" id="KW-0812">Transmembrane</keyword>
<evidence type="ECO:0000256" key="1">
    <source>
        <dbReference type="SAM" id="Phobius"/>
    </source>
</evidence>
<keyword evidence="3" id="KW-1185">Reference proteome</keyword>
<reference evidence="2" key="1">
    <citation type="submission" date="2023-06" db="EMBL/GenBank/DDBJ databases">
        <title>MT1 and MT2 Draft Genomes of Novel Species.</title>
        <authorList>
            <person name="Venkateswaran K."/>
        </authorList>
    </citation>
    <scope>NUCLEOTIDE SEQUENCE</scope>
    <source>
        <strain evidence="2">IIF3SC-B10</strain>
    </source>
</reference>
<sequence length="53" mass="5521">MQPQAEAVAETQTRTAGGPPLRYVAAGVLSLVALGLAIAIAVVAQPRRSRRTH</sequence>
<accession>A0ABT8JWA3</accession>
<dbReference type="EMBL" id="JAROCG010000001">
    <property type="protein sequence ID" value="MDN4609453.1"/>
    <property type="molecule type" value="Genomic_DNA"/>
</dbReference>
<dbReference type="Proteomes" id="UP001174209">
    <property type="component" value="Unassembled WGS sequence"/>
</dbReference>
<evidence type="ECO:0000313" key="2">
    <source>
        <dbReference type="EMBL" id="MDN4609453.1"/>
    </source>
</evidence>
<name>A0ABT8JWA3_9MICC</name>
<evidence type="ECO:0000313" key="3">
    <source>
        <dbReference type="Proteomes" id="UP001174209"/>
    </source>
</evidence>
<keyword evidence="1" id="KW-1133">Transmembrane helix</keyword>
<comment type="caution">
    <text evidence="2">The sequence shown here is derived from an EMBL/GenBank/DDBJ whole genome shotgun (WGS) entry which is preliminary data.</text>
</comment>
<dbReference type="RefSeq" id="WP_301224143.1">
    <property type="nucleotide sequence ID" value="NZ_JAROCG010000001.1"/>
</dbReference>
<feature type="transmembrane region" description="Helical" evidence="1">
    <location>
        <begin position="23"/>
        <end position="44"/>
    </location>
</feature>
<keyword evidence="1" id="KW-0472">Membrane</keyword>
<organism evidence="2 3">
    <name type="scientific">Arthrobacter burdickii</name>
    <dbReference type="NCBI Taxonomy" id="3035920"/>
    <lineage>
        <taxon>Bacteria</taxon>
        <taxon>Bacillati</taxon>
        <taxon>Actinomycetota</taxon>
        <taxon>Actinomycetes</taxon>
        <taxon>Micrococcales</taxon>
        <taxon>Micrococcaceae</taxon>
        <taxon>Arthrobacter</taxon>
    </lineage>
</organism>
<proteinExistence type="predicted"/>